<sequence>MNPSLLSLALLLFQRTHADLLEKEDVFNDHNPPAPFDQRDLQNANACNQILRELPDGCTCASSSAAGTFLATCSRFCQRCMSPQQICVTYSLKFEYRRNNANLQYIPRSIEYQASYTGRDSAKVGFSYKTNYDTSFNAQTCTSSIDGKNCICEVDQSASCVGELRHNCARAGVTSGVFEACRRGSPSQLALNSPFLAFTRAELRIETCGLDIIPDPRTVIPPKKSLPDRNKDLLKLSIPADGLRGSLTRKMRVRGSR</sequence>
<dbReference type="Proteomes" id="UP000198406">
    <property type="component" value="Unassembled WGS sequence"/>
</dbReference>
<evidence type="ECO:0000313" key="2">
    <source>
        <dbReference type="EMBL" id="GAX11419.1"/>
    </source>
</evidence>
<keyword evidence="1" id="KW-0732">Signal</keyword>
<dbReference type="EMBL" id="BDSP01000041">
    <property type="protein sequence ID" value="GAX11419.1"/>
    <property type="molecule type" value="Genomic_DNA"/>
</dbReference>
<evidence type="ECO:0000313" key="3">
    <source>
        <dbReference type="Proteomes" id="UP000198406"/>
    </source>
</evidence>
<evidence type="ECO:0000256" key="1">
    <source>
        <dbReference type="SAM" id="SignalP"/>
    </source>
</evidence>
<comment type="caution">
    <text evidence="2">The sequence shown here is derived from an EMBL/GenBank/DDBJ whole genome shotgun (WGS) entry which is preliminary data.</text>
</comment>
<dbReference type="AlphaFoldDB" id="A0A1Z5JBU0"/>
<feature type="signal peptide" evidence="1">
    <location>
        <begin position="1"/>
        <end position="18"/>
    </location>
</feature>
<feature type="chain" id="PRO_5012825827" evidence="1">
    <location>
        <begin position="19"/>
        <end position="257"/>
    </location>
</feature>
<proteinExistence type="predicted"/>
<gene>
    <name evidence="2" type="ORF">FisN_22Lh104</name>
</gene>
<organism evidence="2 3">
    <name type="scientific">Fistulifera solaris</name>
    <name type="common">Oleaginous diatom</name>
    <dbReference type="NCBI Taxonomy" id="1519565"/>
    <lineage>
        <taxon>Eukaryota</taxon>
        <taxon>Sar</taxon>
        <taxon>Stramenopiles</taxon>
        <taxon>Ochrophyta</taxon>
        <taxon>Bacillariophyta</taxon>
        <taxon>Bacillariophyceae</taxon>
        <taxon>Bacillariophycidae</taxon>
        <taxon>Naviculales</taxon>
        <taxon>Naviculaceae</taxon>
        <taxon>Fistulifera</taxon>
    </lineage>
</organism>
<protein>
    <submittedName>
        <fullName evidence="2">Uncharacterized protein</fullName>
    </submittedName>
</protein>
<accession>A0A1Z5JBU0</accession>
<dbReference type="InParanoid" id="A0A1Z5JBU0"/>
<name>A0A1Z5JBU0_FISSO</name>
<keyword evidence="3" id="KW-1185">Reference proteome</keyword>
<reference evidence="2 3" key="1">
    <citation type="journal article" date="2015" name="Plant Cell">
        <title>Oil accumulation by the oleaginous diatom Fistulifera solaris as revealed by the genome and transcriptome.</title>
        <authorList>
            <person name="Tanaka T."/>
            <person name="Maeda Y."/>
            <person name="Veluchamy A."/>
            <person name="Tanaka M."/>
            <person name="Abida H."/>
            <person name="Marechal E."/>
            <person name="Bowler C."/>
            <person name="Muto M."/>
            <person name="Sunaga Y."/>
            <person name="Tanaka M."/>
            <person name="Yoshino T."/>
            <person name="Taniguchi T."/>
            <person name="Fukuda Y."/>
            <person name="Nemoto M."/>
            <person name="Matsumoto M."/>
            <person name="Wong P.S."/>
            <person name="Aburatani S."/>
            <person name="Fujibuchi W."/>
        </authorList>
    </citation>
    <scope>NUCLEOTIDE SEQUENCE [LARGE SCALE GENOMIC DNA]</scope>
    <source>
        <strain evidence="2 3">JPCC DA0580</strain>
    </source>
</reference>